<sequence length="72" mass="8036">MEITNPFVGWNGASTDIQASEELIVDDLFPREPENAEPAHVNPRPMKLDNSGFVKDCVDYNTDTLINPSDDE</sequence>
<reference evidence="1" key="1">
    <citation type="submission" date="2020-09" db="EMBL/GenBank/DDBJ databases">
        <authorList>
            <person name="Kikuchi T."/>
        </authorList>
    </citation>
    <scope>NUCLEOTIDE SEQUENCE</scope>
    <source>
        <strain evidence="1">SH1</strain>
    </source>
</reference>
<dbReference type="Proteomes" id="UP000614601">
    <property type="component" value="Unassembled WGS sequence"/>
</dbReference>
<keyword evidence="2" id="KW-1185">Reference proteome</keyword>
<name>A0A811LKK6_9BILA</name>
<gene>
    <name evidence="1" type="ORF">BOKJ2_LOCUS12550</name>
</gene>
<proteinExistence type="predicted"/>
<evidence type="ECO:0000313" key="2">
    <source>
        <dbReference type="Proteomes" id="UP000614601"/>
    </source>
</evidence>
<dbReference type="EMBL" id="CAJFCW020000006">
    <property type="protein sequence ID" value="CAG9124209.1"/>
    <property type="molecule type" value="Genomic_DNA"/>
</dbReference>
<organism evidence="1 2">
    <name type="scientific">Bursaphelenchus okinawaensis</name>
    <dbReference type="NCBI Taxonomy" id="465554"/>
    <lineage>
        <taxon>Eukaryota</taxon>
        <taxon>Metazoa</taxon>
        <taxon>Ecdysozoa</taxon>
        <taxon>Nematoda</taxon>
        <taxon>Chromadorea</taxon>
        <taxon>Rhabditida</taxon>
        <taxon>Tylenchina</taxon>
        <taxon>Tylenchomorpha</taxon>
        <taxon>Aphelenchoidea</taxon>
        <taxon>Aphelenchoididae</taxon>
        <taxon>Bursaphelenchus</taxon>
    </lineage>
</organism>
<dbReference type="EMBL" id="CAJFDH010000006">
    <property type="protein sequence ID" value="CAD5228182.1"/>
    <property type="molecule type" value="Genomic_DNA"/>
</dbReference>
<dbReference type="AlphaFoldDB" id="A0A811LKK6"/>
<evidence type="ECO:0000313" key="1">
    <source>
        <dbReference type="EMBL" id="CAD5228182.1"/>
    </source>
</evidence>
<dbReference type="Proteomes" id="UP000783686">
    <property type="component" value="Unassembled WGS sequence"/>
</dbReference>
<protein>
    <submittedName>
        <fullName evidence="1">Uncharacterized protein</fullName>
    </submittedName>
</protein>
<accession>A0A811LKK6</accession>
<comment type="caution">
    <text evidence="1">The sequence shown here is derived from an EMBL/GenBank/DDBJ whole genome shotgun (WGS) entry which is preliminary data.</text>
</comment>